<sequence>MAFAVKDQPKIVEKGTCKVYGRFGHEESSCYEVIGTHLDGLPVVEEEDSGVAEITEEAEARLRAGGEKPQQLYRRVSRIIFLRAQRFWASLVQQAQPHEATHTPNMVLEDDFGPNEDIAEIDQHQGVEEIGESIDGIGSVEGQAQHPLLQTGEHEERGSPSCDPATCEVRGSPVAQQQETGPGNRGLTAAQNRDQPTVGRISHVHVNVTPSPSIHNFDFE</sequence>
<proteinExistence type="predicted"/>
<name>A0A9Q1KEY6_9CARY</name>
<gene>
    <name evidence="2" type="ORF">Cgig2_007926</name>
</gene>
<dbReference type="Proteomes" id="UP001153076">
    <property type="component" value="Unassembled WGS sequence"/>
</dbReference>
<keyword evidence="3" id="KW-1185">Reference proteome</keyword>
<accession>A0A9Q1KEY6</accession>
<evidence type="ECO:0000313" key="3">
    <source>
        <dbReference type="Proteomes" id="UP001153076"/>
    </source>
</evidence>
<comment type="caution">
    <text evidence="2">The sequence shown here is derived from an EMBL/GenBank/DDBJ whole genome shotgun (WGS) entry which is preliminary data.</text>
</comment>
<dbReference type="AlphaFoldDB" id="A0A9Q1KEY6"/>
<evidence type="ECO:0000313" key="2">
    <source>
        <dbReference type="EMBL" id="KAJ8442088.1"/>
    </source>
</evidence>
<organism evidence="2 3">
    <name type="scientific">Carnegiea gigantea</name>
    <dbReference type="NCBI Taxonomy" id="171969"/>
    <lineage>
        <taxon>Eukaryota</taxon>
        <taxon>Viridiplantae</taxon>
        <taxon>Streptophyta</taxon>
        <taxon>Embryophyta</taxon>
        <taxon>Tracheophyta</taxon>
        <taxon>Spermatophyta</taxon>
        <taxon>Magnoliopsida</taxon>
        <taxon>eudicotyledons</taxon>
        <taxon>Gunneridae</taxon>
        <taxon>Pentapetalae</taxon>
        <taxon>Caryophyllales</taxon>
        <taxon>Cactineae</taxon>
        <taxon>Cactaceae</taxon>
        <taxon>Cactoideae</taxon>
        <taxon>Echinocereeae</taxon>
        <taxon>Carnegiea</taxon>
    </lineage>
</organism>
<feature type="region of interest" description="Disordered" evidence="1">
    <location>
        <begin position="151"/>
        <end position="198"/>
    </location>
</feature>
<reference evidence="2" key="1">
    <citation type="submission" date="2022-04" db="EMBL/GenBank/DDBJ databases">
        <title>Carnegiea gigantea Genome sequencing and assembly v2.</title>
        <authorList>
            <person name="Copetti D."/>
            <person name="Sanderson M.J."/>
            <person name="Burquez A."/>
            <person name="Wojciechowski M.F."/>
        </authorList>
    </citation>
    <scope>NUCLEOTIDE SEQUENCE</scope>
    <source>
        <strain evidence="2">SGP5-SGP5p</strain>
        <tissue evidence="2">Aerial part</tissue>
    </source>
</reference>
<evidence type="ECO:0000256" key="1">
    <source>
        <dbReference type="SAM" id="MobiDB-lite"/>
    </source>
</evidence>
<dbReference type="EMBL" id="JAKOGI010000147">
    <property type="protein sequence ID" value="KAJ8442088.1"/>
    <property type="molecule type" value="Genomic_DNA"/>
</dbReference>
<protein>
    <submittedName>
        <fullName evidence="2">Uncharacterized protein</fullName>
    </submittedName>
</protein>